<keyword evidence="4 10" id="KW-0347">Helicase</keyword>
<evidence type="ECO:0000313" key="15">
    <source>
        <dbReference type="EMBL" id="MEW9501896.1"/>
    </source>
</evidence>
<comment type="catalytic activity">
    <reaction evidence="8">
        <text>Couples ATP hydrolysis with the unwinding of duplex DNA by translocating in the 3'-5' direction.</text>
        <dbReference type="EC" id="5.6.2.4"/>
    </reaction>
</comment>
<dbReference type="InterPro" id="IPR005751">
    <property type="entry name" value="ATP-dep_DNA_helicase_PcrA"/>
</dbReference>
<evidence type="ECO:0000256" key="1">
    <source>
        <dbReference type="ARBA" id="ARBA00009922"/>
    </source>
</evidence>
<dbReference type="InterPro" id="IPR027417">
    <property type="entry name" value="P-loop_NTPase"/>
</dbReference>
<dbReference type="Pfam" id="PF13361">
    <property type="entry name" value="UvrD_C"/>
    <property type="match status" value="1"/>
</dbReference>
<dbReference type="PANTHER" id="PTHR11070:SF2">
    <property type="entry name" value="ATP-DEPENDENT DNA HELICASE SRS2"/>
    <property type="match status" value="1"/>
</dbReference>
<feature type="region of interest" description="Disordered" evidence="12">
    <location>
        <begin position="647"/>
        <end position="700"/>
    </location>
</feature>
<dbReference type="PROSITE" id="PS51217">
    <property type="entry name" value="UVRD_HELICASE_CTER"/>
    <property type="match status" value="1"/>
</dbReference>
<evidence type="ECO:0000256" key="4">
    <source>
        <dbReference type="ARBA" id="ARBA00022806"/>
    </source>
</evidence>
<evidence type="ECO:0000256" key="10">
    <source>
        <dbReference type="PROSITE-ProRule" id="PRU00560"/>
    </source>
</evidence>
<dbReference type="PANTHER" id="PTHR11070">
    <property type="entry name" value="UVRD / RECB / PCRA DNA HELICASE FAMILY MEMBER"/>
    <property type="match status" value="1"/>
</dbReference>
<gene>
    <name evidence="15" type="primary">pcrA</name>
    <name evidence="15" type="ORF">AB1471_08785</name>
</gene>
<accession>A0ABV3Q3T7</accession>
<dbReference type="RefSeq" id="WP_367779384.1">
    <property type="nucleotide sequence ID" value="NZ_JBFMIA010000006.1"/>
</dbReference>
<dbReference type="GO" id="GO:0003678">
    <property type="term" value="F:DNA helicase activity"/>
    <property type="evidence" value="ECO:0007669"/>
    <property type="project" value="UniProtKB-EC"/>
</dbReference>
<dbReference type="Gene3D" id="1.10.10.160">
    <property type="match status" value="1"/>
</dbReference>
<dbReference type="PROSITE" id="PS51198">
    <property type="entry name" value="UVRD_HELICASE_ATP_BIND"/>
    <property type="match status" value="1"/>
</dbReference>
<keyword evidence="5 10" id="KW-0067">ATP-binding</keyword>
<keyword evidence="7" id="KW-0413">Isomerase</keyword>
<dbReference type="NCBIfam" id="TIGR01073">
    <property type="entry name" value="pcrA"/>
    <property type="match status" value="1"/>
</dbReference>
<comment type="catalytic activity">
    <reaction evidence="9 11">
        <text>ATP + H2O = ADP + phosphate + H(+)</text>
        <dbReference type="Rhea" id="RHEA:13065"/>
        <dbReference type="ChEBI" id="CHEBI:15377"/>
        <dbReference type="ChEBI" id="CHEBI:15378"/>
        <dbReference type="ChEBI" id="CHEBI:30616"/>
        <dbReference type="ChEBI" id="CHEBI:43474"/>
        <dbReference type="ChEBI" id="CHEBI:456216"/>
        <dbReference type="EC" id="5.6.2.4"/>
    </reaction>
</comment>
<dbReference type="Gene3D" id="1.10.486.10">
    <property type="entry name" value="PCRA, domain 4"/>
    <property type="match status" value="1"/>
</dbReference>
<comment type="similarity">
    <text evidence="1 11">Belongs to the helicase family. UvrD subfamily.</text>
</comment>
<comment type="caution">
    <text evidence="15">The sequence shown here is derived from an EMBL/GenBank/DDBJ whole genome shotgun (WGS) entry which is preliminary data.</text>
</comment>
<dbReference type="CDD" id="cd17932">
    <property type="entry name" value="DEXQc_UvrD"/>
    <property type="match status" value="1"/>
</dbReference>
<dbReference type="Pfam" id="PF21196">
    <property type="entry name" value="PcrA_UvrD_tudor"/>
    <property type="match status" value="1"/>
</dbReference>
<sequence length="745" mass="84392">MQFLTDRLLKGMNPEQAEAIKATEGPLLIMAGAGSGKTRVLTHRIAYLMIEKGIAPYNILAITFTNKAAREMKDRVGQILGGDSENVWISTFHSMCVRILRRDIDRIGYNRNFTILDSTDQQSVVKSILKDKNLDPKKFDPRGILSVISSAKNELVTPEQFSKDTGSFYEETISEVFTEYQRRLRKNSALDFDDLIMQTIHLFERIPEVLETYQRKFQYIHVDEYQDTNRAQYMLVKQLASRFKNLCVVGDSDQSIYRWRGADIANIMSFEKDYPNAQVIMLEQNYRSTKKILNAANEVIQNNPNRKPKNLWTDNQDGHKITYFRADSEQGEAQFVTGKINEMVQSGKRKRSDIAILYRTNAQSRVMEEVLMKSNIDYTIVGGTKFYDRKEIKDILGYLRLVANPADDISLTRIINVPKRGVGATSVDRIGNYARDNDMSMYEALGLGDFIGISPKIAKTVMDFRDFITNFTQMQEYLSVTELVEDILEKSGYREALKKDKTIESQSRLENIDEFLSVTKAFEEASEDKSLIAFLTDLALVADIDQLDKVETTSELVTLMTLHSAKGLEFPVVFLLGLEEGIFPHSRSLTEEVEMEEERRLAYVGITRAEEELFITNAQMRTLYGRTNMNPVSRFIAEIPVELIEEPMKKESSSNPFGMRGKSGSSFSQNRPQSRRPVSRPAPNTTGGSDISWGVGDKAEHGKWGTGTVVSVKGQGDSMELDIAFPSPTGVKRLLAKFAPVKKVT</sequence>
<keyword evidence="3 10" id="KW-0378">Hydrolase</keyword>
<dbReference type="EC" id="5.6.2.4" evidence="11"/>
<reference evidence="15 16" key="1">
    <citation type="journal article" date="1979" name="Int. J. Syst. Evol. Microbiol.">
        <title>Bacillus globisporus subsp. marinus subsp. nov.</title>
        <authorList>
            <person name="Liu H."/>
        </authorList>
    </citation>
    <scope>NUCLEOTIDE SEQUENCE [LARGE SCALE GENOMIC DNA]</scope>
    <source>
        <strain evidence="15 16">DSM 1297</strain>
    </source>
</reference>
<protein>
    <recommendedName>
        <fullName evidence="11">ATP-dependent DNA helicase</fullName>
        <ecNumber evidence="11">5.6.2.4</ecNumber>
    </recommendedName>
</protein>
<feature type="domain" description="UvrD-like helicase C-terminal" evidence="14">
    <location>
        <begin position="290"/>
        <end position="567"/>
    </location>
</feature>
<evidence type="ECO:0000256" key="12">
    <source>
        <dbReference type="SAM" id="MobiDB-lite"/>
    </source>
</evidence>
<dbReference type="InterPro" id="IPR014016">
    <property type="entry name" value="UvrD-like_ATP-bd"/>
</dbReference>
<evidence type="ECO:0000256" key="11">
    <source>
        <dbReference type="RuleBase" id="RU364053"/>
    </source>
</evidence>
<evidence type="ECO:0000256" key="3">
    <source>
        <dbReference type="ARBA" id="ARBA00022801"/>
    </source>
</evidence>
<evidence type="ECO:0000313" key="16">
    <source>
        <dbReference type="Proteomes" id="UP001556040"/>
    </source>
</evidence>
<dbReference type="Proteomes" id="UP001556040">
    <property type="component" value="Unassembled WGS sequence"/>
</dbReference>
<dbReference type="SUPFAM" id="SSF52540">
    <property type="entry name" value="P-loop containing nucleoside triphosphate hydrolases"/>
    <property type="match status" value="1"/>
</dbReference>
<dbReference type="InterPro" id="IPR014017">
    <property type="entry name" value="DNA_helicase_UvrD-like_C"/>
</dbReference>
<evidence type="ECO:0000256" key="5">
    <source>
        <dbReference type="ARBA" id="ARBA00022840"/>
    </source>
</evidence>
<dbReference type="EMBL" id="JBFMIA010000006">
    <property type="protein sequence ID" value="MEW9501896.1"/>
    <property type="molecule type" value="Genomic_DNA"/>
</dbReference>
<evidence type="ECO:0000256" key="7">
    <source>
        <dbReference type="ARBA" id="ARBA00023235"/>
    </source>
</evidence>
<evidence type="ECO:0000256" key="8">
    <source>
        <dbReference type="ARBA" id="ARBA00034617"/>
    </source>
</evidence>
<feature type="domain" description="UvrD-like helicase ATP-binding" evidence="13">
    <location>
        <begin position="10"/>
        <end position="289"/>
    </location>
</feature>
<keyword evidence="6 11" id="KW-0238">DNA-binding</keyword>
<feature type="binding site" evidence="10">
    <location>
        <begin position="31"/>
        <end position="38"/>
    </location>
    <ligand>
        <name>ATP</name>
        <dbReference type="ChEBI" id="CHEBI:30616"/>
    </ligand>
</feature>
<keyword evidence="16" id="KW-1185">Reference proteome</keyword>
<proteinExistence type="inferred from homology"/>
<dbReference type="InterPro" id="IPR013986">
    <property type="entry name" value="DExx_box_DNA_helicase_dom_sf"/>
</dbReference>
<feature type="compositionally biased region" description="Polar residues" evidence="12">
    <location>
        <begin position="663"/>
        <end position="672"/>
    </location>
</feature>
<dbReference type="InterPro" id="IPR000212">
    <property type="entry name" value="DNA_helicase_UvrD/REP"/>
</dbReference>
<evidence type="ECO:0000256" key="2">
    <source>
        <dbReference type="ARBA" id="ARBA00022741"/>
    </source>
</evidence>
<name>A0ABV3Q3T7_9BACL</name>
<dbReference type="Gene3D" id="3.40.50.300">
    <property type="entry name" value="P-loop containing nucleotide triphosphate hydrolases"/>
    <property type="match status" value="2"/>
</dbReference>
<dbReference type="CDD" id="cd18807">
    <property type="entry name" value="SF1_C_UvrD"/>
    <property type="match status" value="1"/>
</dbReference>
<organism evidence="15 16">
    <name type="scientific">Jeotgalibacillus marinus</name>
    <dbReference type="NCBI Taxonomy" id="86667"/>
    <lineage>
        <taxon>Bacteria</taxon>
        <taxon>Bacillati</taxon>
        <taxon>Bacillota</taxon>
        <taxon>Bacilli</taxon>
        <taxon>Bacillales</taxon>
        <taxon>Caryophanaceae</taxon>
        <taxon>Jeotgalibacillus</taxon>
    </lineage>
</organism>
<evidence type="ECO:0000259" key="14">
    <source>
        <dbReference type="PROSITE" id="PS51217"/>
    </source>
</evidence>
<dbReference type="GO" id="GO:0016787">
    <property type="term" value="F:hydrolase activity"/>
    <property type="evidence" value="ECO:0007669"/>
    <property type="project" value="UniProtKB-KW"/>
</dbReference>
<evidence type="ECO:0000256" key="6">
    <source>
        <dbReference type="ARBA" id="ARBA00023125"/>
    </source>
</evidence>
<dbReference type="Pfam" id="PF00580">
    <property type="entry name" value="UvrD-helicase"/>
    <property type="match status" value="1"/>
</dbReference>
<evidence type="ECO:0000256" key="9">
    <source>
        <dbReference type="ARBA" id="ARBA00048988"/>
    </source>
</evidence>
<evidence type="ECO:0000259" key="13">
    <source>
        <dbReference type="PROSITE" id="PS51198"/>
    </source>
</evidence>
<keyword evidence="2 10" id="KW-0547">Nucleotide-binding</keyword>